<evidence type="ECO:0000313" key="1">
    <source>
        <dbReference type="EMBL" id="SEB49901.1"/>
    </source>
</evidence>
<accession>A0A1H4JUC0</accession>
<name>A0A1H4JUC0_9BACT</name>
<sequence length="295" mass="33167">MMHNRDLVAYIKPVSSRFSQAERVELLDLTGQITDIEANRFRLTIRFEALAGIFRMYLRTRAGAFDMATASIDMVRAPDGKRVPLGPWDLDHIHNVMALPMARVFVNGALKGGLWFGMPGPEEIAAGRLFADLGFEAINGQNELILELVERDRDRMGWDRIEFAEMRLDDRRCVALSPQSEERPRLFVTRQQAAERAELWSGRPEFQLLRASLLQEKLVLLTDNSQGTLSLAMIYYAITGDVEVGQRARAAVMELASAPTWSGRPDPLLMGGENDKGFRYASSILHSPGSIWARC</sequence>
<dbReference type="RefSeq" id="WP_139285086.1">
    <property type="nucleotide sequence ID" value="NZ_FNSD01000001.1"/>
</dbReference>
<dbReference type="Gene3D" id="1.50.10.100">
    <property type="entry name" value="Chondroitin AC/alginate lyase"/>
    <property type="match status" value="1"/>
</dbReference>
<evidence type="ECO:0000313" key="2">
    <source>
        <dbReference type="Proteomes" id="UP000182409"/>
    </source>
</evidence>
<protein>
    <submittedName>
        <fullName evidence="1">Uncharacterized protein</fullName>
    </submittedName>
</protein>
<gene>
    <name evidence="1" type="ORF">SAMN05443244_0825</name>
</gene>
<reference evidence="1 2" key="1">
    <citation type="submission" date="2016-10" db="EMBL/GenBank/DDBJ databases">
        <authorList>
            <person name="de Groot N.N."/>
        </authorList>
    </citation>
    <scope>NUCLEOTIDE SEQUENCE [LARGE SCALE GENOMIC DNA]</scope>
    <source>
        <strain evidence="1 2">AB35.6</strain>
    </source>
</reference>
<dbReference type="InterPro" id="IPR008929">
    <property type="entry name" value="Chondroitin_lyas"/>
</dbReference>
<proteinExistence type="predicted"/>
<organism evidence="1 2">
    <name type="scientific">Terriglobus roseus</name>
    <dbReference type="NCBI Taxonomy" id="392734"/>
    <lineage>
        <taxon>Bacteria</taxon>
        <taxon>Pseudomonadati</taxon>
        <taxon>Acidobacteriota</taxon>
        <taxon>Terriglobia</taxon>
        <taxon>Terriglobales</taxon>
        <taxon>Acidobacteriaceae</taxon>
        <taxon>Terriglobus</taxon>
    </lineage>
</organism>
<dbReference type="EMBL" id="FNSD01000001">
    <property type="protein sequence ID" value="SEB49901.1"/>
    <property type="molecule type" value="Genomic_DNA"/>
</dbReference>
<dbReference type="Proteomes" id="UP000182409">
    <property type="component" value="Unassembled WGS sequence"/>
</dbReference>
<dbReference type="AlphaFoldDB" id="A0A1H4JUC0"/>